<dbReference type="NCBIfam" id="TIGR00631">
    <property type="entry name" value="uvrb"/>
    <property type="match status" value="1"/>
</dbReference>
<feature type="coiled-coil region" evidence="15">
    <location>
        <begin position="622"/>
        <end position="649"/>
    </location>
</feature>
<keyword evidence="20" id="KW-1185">Reference proteome</keyword>
<dbReference type="SMART" id="SM00487">
    <property type="entry name" value="DEXDc"/>
    <property type="match status" value="1"/>
</dbReference>
<reference evidence="19 20" key="1">
    <citation type="submission" date="2016-10" db="EMBL/GenBank/DDBJ databases">
        <authorList>
            <person name="de Groot N.N."/>
        </authorList>
    </citation>
    <scope>NUCLEOTIDE SEQUENCE [LARGE SCALE GENOMIC DNA]</scope>
    <source>
        <strain evidence="19 20">CGMCC 1.10825</strain>
    </source>
</reference>
<evidence type="ECO:0000256" key="15">
    <source>
        <dbReference type="SAM" id="Coils"/>
    </source>
</evidence>
<evidence type="ECO:0000256" key="5">
    <source>
        <dbReference type="ARBA" id="ARBA00022763"/>
    </source>
</evidence>
<dbReference type="InterPro" id="IPR001650">
    <property type="entry name" value="Helicase_C-like"/>
</dbReference>
<comment type="subunit">
    <text evidence="11 13 14">Forms a heterotetramer with UvrA during the search for lesions. Interacts with UvrC in an incision complex.</text>
</comment>
<feature type="domain" description="UVR" evidence="16">
    <location>
        <begin position="626"/>
        <end position="661"/>
    </location>
</feature>
<evidence type="ECO:0000256" key="14">
    <source>
        <dbReference type="RuleBase" id="RU003587"/>
    </source>
</evidence>
<dbReference type="Proteomes" id="UP000199634">
    <property type="component" value="Unassembled WGS sequence"/>
</dbReference>
<dbReference type="STRING" id="1159016.SAMN02927937_01090"/>
<comment type="subcellular location">
    <subcellularLocation>
        <location evidence="1 13 14">Cytoplasm</location>
    </subcellularLocation>
</comment>
<keyword evidence="8 13" id="KW-0267">Excision nuclease</keyword>
<dbReference type="InterPro" id="IPR041471">
    <property type="entry name" value="UvrB_inter"/>
</dbReference>
<feature type="short sequence motif" description="Beta-hairpin" evidence="13">
    <location>
        <begin position="90"/>
        <end position="113"/>
    </location>
</feature>
<dbReference type="GO" id="GO:0006289">
    <property type="term" value="P:nucleotide-excision repair"/>
    <property type="evidence" value="ECO:0007669"/>
    <property type="project" value="UniProtKB-UniRule"/>
</dbReference>
<dbReference type="InterPro" id="IPR006935">
    <property type="entry name" value="Helicase/UvrB_N"/>
</dbReference>
<dbReference type="Pfam" id="PF00271">
    <property type="entry name" value="Helicase_C"/>
    <property type="match status" value="1"/>
</dbReference>
<dbReference type="InterPro" id="IPR027417">
    <property type="entry name" value="P-loop_NTPase"/>
</dbReference>
<evidence type="ECO:0000256" key="9">
    <source>
        <dbReference type="ARBA" id="ARBA00023204"/>
    </source>
</evidence>
<accession>A0A1H6KGL3</accession>
<keyword evidence="4 13" id="KW-0547">Nucleotide-binding</keyword>
<feature type="domain" description="Helicase C-terminal" evidence="18">
    <location>
        <begin position="429"/>
        <end position="591"/>
    </location>
</feature>
<evidence type="ECO:0000313" key="19">
    <source>
        <dbReference type="EMBL" id="SEH72749.1"/>
    </source>
</evidence>
<comment type="similarity">
    <text evidence="2 13 14">Belongs to the UvrB family.</text>
</comment>
<evidence type="ECO:0000256" key="4">
    <source>
        <dbReference type="ARBA" id="ARBA00022741"/>
    </source>
</evidence>
<proteinExistence type="inferred from homology"/>
<dbReference type="SUPFAM" id="SSF46600">
    <property type="entry name" value="C-terminal UvrC-binding domain of UvrB"/>
    <property type="match status" value="1"/>
</dbReference>
<keyword evidence="15" id="KW-0175">Coiled coil</keyword>
<dbReference type="Gene3D" id="3.40.50.300">
    <property type="entry name" value="P-loop containing nucleotide triphosphate hydrolases"/>
    <property type="match status" value="3"/>
</dbReference>
<dbReference type="OrthoDB" id="9806651at2"/>
<organism evidence="19 20">
    <name type="scientific">Paenimyroides marinum</name>
    <dbReference type="NCBI Taxonomy" id="1159016"/>
    <lineage>
        <taxon>Bacteria</taxon>
        <taxon>Pseudomonadati</taxon>
        <taxon>Bacteroidota</taxon>
        <taxon>Flavobacteriia</taxon>
        <taxon>Flavobacteriales</taxon>
        <taxon>Flavobacteriaceae</taxon>
        <taxon>Paenimyroides</taxon>
    </lineage>
</organism>
<dbReference type="Pfam" id="PF02151">
    <property type="entry name" value="UVR"/>
    <property type="match status" value="1"/>
</dbReference>
<evidence type="ECO:0000259" key="16">
    <source>
        <dbReference type="PROSITE" id="PS50151"/>
    </source>
</evidence>
<evidence type="ECO:0000256" key="7">
    <source>
        <dbReference type="ARBA" id="ARBA00022840"/>
    </source>
</evidence>
<dbReference type="AlphaFoldDB" id="A0A1H6KGL3"/>
<gene>
    <name evidence="13" type="primary">uvrB</name>
    <name evidence="19" type="ORF">SAMN02927937_01090</name>
</gene>
<dbReference type="PROSITE" id="PS51194">
    <property type="entry name" value="HELICASE_CTER"/>
    <property type="match status" value="1"/>
</dbReference>
<evidence type="ECO:0000256" key="10">
    <source>
        <dbReference type="ARBA" id="ARBA00023236"/>
    </source>
</evidence>
<dbReference type="InterPro" id="IPR001943">
    <property type="entry name" value="UVR_dom"/>
</dbReference>
<dbReference type="PROSITE" id="PS51192">
    <property type="entry name" value="HELICASE_ATP_BIND_1"/>
    <property type="match status" value="1"/>
</dbReference>
<dbReference type="GO" id="GO:0016887">
    <property type="term" value="F:ATP hydrolysis activity"/>
    <property type="evidence" value="ECO:0007669"/>
    <property type="project" value="InterPro"/>
</dbReference>
<evidence type="ECO:0000256" key="12">
    <source>
        <dbReference type="ARBA" id="ARBA00029504"/>
    </source>
</evidence>
<keyword evidence="9 13" id="KW-0234">DNA repair</keyword>
<evidence type="ECO:0000256" key="11">
    <source>
        <dbReference type="ARBA" id="ARBA00026033"/>
    </source>
</evidence>
<keyword evidence="5 13" id="KW-0227">DNA damage</keyword>
<dbReference type="EMBL" id="FNXE01000011">
    <property type="protein sequence ID" value="SEH72749.1"/>
    <property type="molecule type" value="Genomic_DNA"/>
</dbReference>
<evidence type="ECO:0000256" key="2">
    <source>
        <dbReference type="ARBA" id="ARBA00008533"/>
    </source>
</evidence>
<name>A0A1H6KGL3_9FLAO</name>
<dbReference type="CDD" id="cd18790">
    <property type="entry name" value="SF2_C_UvrB"/>
    <property type="match status" value="1"/>
</dbReference>
<dbReference type="InterPro" id="IPR004807">
    <property type="entry name" value="UvrB"/>
</dbReference>
<dbReference type="HAMAP" id="MF_00204">
    <property type="entry name" value="UvrB"/>
    <property type="match status" value="1"/>
</dbReference>
<evidence type="ECO:0000256" key="8">
    <source>
        <dbReference type="ARBA" id="ARBA00022881"/>
    </source>
</evidence>
<feature type="binding site" evidence="13">
    <location>
        <begin position="37"/>
        <end position="44"/>
    </location>
    <ligand>
        <name>ATP</name>
        <dbReference type="ChEBI" id="CHEBI:30616"/>
    </ligand>
</feature>
<dbReference type="Pfam" id="PF17757">
    <property type="entry name" value="UvrB_inter"/>
    <property type="match status" value="1"/>
</dbReference>
<dbReference type="Pfam" id="PF04851">
    <property type="entry name" value="ResIII"/>
    <property type="match status" value="1"/>
</dbReference>
<dbReference type="GO" id="GO:0009432">
    <property type="term" value="P:SOS response"/>
    <property type="evidence" value="ECO:0007669"/>
    <property type="project" value="UniProtKB-UniRule"/>
</dbReference>
<dbReference type="InterPro" id="IPR024759">
    <property type="entry name" value="UvrB_YAD/RRR_dom"/>
</dbReference>
<dbReference type="InterPro" id="IPR036876">
    <property type="entry name" value="UVR_dom_sf"/>
</dbReference>
<evidence type="ECO:0000256" key="3">
    <source>
        <dbReference type="ARBA" id="ARBA00022490"/>
    </source>
</evidence>
<dbReference type="PANTHER" id="PTHR24029">
    <property type="entry name" value="UVRABC SYSTEM PROTEIN B"/>
    <property type="match status" value="1"/>
</dbReference>
<dbReference type="RefSeq" id="WP_091097156.1">
    <property type="nucleotide sequence ID" value="NZ_FNXE01000011.1"/>
</dbReference>
<dbReference type="NCBIfam" id="NF003673">
    <property type="entry name" value="PRK05298.1"/>
    <property type="match status" value="1"/>
</dbReference>
<keyword evidence="7 13" id="KW-0067">ATP-binding</keyword>
<evidence type="ECO:0000259" key="17">
    <source>
        <dbReference type="PROSITE" id="PS51192"/>
    </source>
</evidence>
<keyword evidence="3 13" id="KW-0963">Cytoplasm</keyword>
<feature type="domain" description="Helicase ATP-binding" evidence="17">
    <location>
        <begin position="24"/>
        <end position="155"/>
    </location>
</feature>
<dbReference type="CDD" id="cd17916">
    <property type="entry name" value="DEXHc_UvrB"/>
    <property type="match status" value="1"/>
</dbReference>
<dbReference type="InterPro" id="IPR014001">
    <property type="entry name" value="Helicase_ATP-bd"/>
</dbReference>
<dbReference type="SUPFAM" id="SSF52540">
    <property type="entry name" value="P-loop containing nucleoside triphosphate hydrolases"/>
    <property type="match status" value="2"/>
</dbReference>
<evidence type="ECO:0000259" key="18">
    <source>
        <dbReference type="PROSITE" id="PS51194"/>
    </source>
</evidence>
<dbReference type="PROSITE" id="PS50151">
    <property type="entry name" value="UVR"/>
    <property type="match status" value="1"/>
</dbReference>
<evidence type="ECO:0000256" key="13">
    <source>
        <dbReference type="HAMAP-Rule" id="MF_00204"/>
    </source>
</evidence>
<dbReference type="GO" id="GO:0009380">
    <property type="term" value="C:excinuclease repair complex"/>
    <property type="evidence" value="ECO:0007669"/>
    <property type="project" value="InterPro"/>
</dbReference>
<keyword evidence="10 13" id="KW-0742">SOS response</keyword>
<dbReference type="GO" id="GO:0003677">
    <property type="term" value="F:DNA binding"/>
    <property type="evidence" value="ECO:0007669"/>
    <property type="project" value="UniProtKB-UniRule"/>
</dbReference>
<dbReference type="Gene3D" id="4.10.860.10">
    <property type="entry name" value="UVR domain"/>
    <property type="match status" value="1"/>
</dbReference>
<dbReference type="Pfam" id="PF12344">
    <property type="entry name" value="UvrB"/>
    <property type="match status" value="1"/>
</dbReference>
<evidence type="ECO:0000313" key="20">
    <source>
        <dbReference type="Proteomes" id="UP000199634"/>
    </source>
</evidence>
<protein>
    <recommendedName>
        <fullName evidence="12 13">UvrABC system protein B</fullName>
        <shortName evidence="13">Protein UvrB</shortName>
    </recommendedName>
    <alternativeName>
        <fullName evidence="13">Excinuclease ABC subunit B</fullName>
    </alternativeName>
</protein>
<evidence type="ECO:0000256" key="6">
    <source>
        <dbReference type="ARBA" id="ARBA00022769"/>
    </source>
</evidence>
<dbReference type="GO" id="GO:0009381">
    <property type="term" value="F:excinuclease ABC activity"/>
    <property type="evidence" value="ECO:0007669"/>
    <property type="project" value="UniProtKB-UniRule"/>
</dbReference>
<dbReference type="GO" id="GO:0005737">
    <property type="term" value="C:cytoplasm"/>
    <property type="evidence" value="ECO:0007669"/>
    <property type="project" value="UniProtKB-SubCell"/>
</dbReference>
<sequence>MKFKVESEFKPMGDQPTAIRSLSQGIKNNERFQTLLGVTGSGKTFTVANVIQEVQRPTLVLAHNKTLAAQLYSEFKQFFPHNAVEYFVSYYDYYQPEAYLPVTGTYIEKDLSINDDLEKMRLSTTSSLLSGRRDVLVVASVSCLYGIGNPTEFQKNVVHVEQDQLISRTKFLQQLVQSLYSRTEGEFSHGTFRIKGDTVEIFPSYADDPFRIHFFGDEIEAIETFDLQTSKVIEKYSQLSIYPANMFVTSPDVLQKAIWEIQQDMVKQVDYFKSIGKHLEAKRLEERTNFDLEMIRELGYCSGIENYSRYLDGREPGSRPFCLLDYFPKDYLMIIDESHVTVSQVHAMYGGDRSRKENLVEYGFRLPAAMDNRPLKFEEFELMQNQVVYVSATPADYELQKSEGIYVEQVIRPTGLLDPIIEVRPSQNQIDDLVEEIHQRAEIDERVLVTTLTKRMAEELAKHFTKIGIRCRYIHSDIDTLERIEIMQDLRKGLFDVLIGVNLLREGLDLPEVSLVAILDADKEGFLRSTRSLTQTVGRAARNLNGKAIMYADKITVSMQRTIDETAYRRDKQMAFNKEHGLKPKALNKKIEKSLADRFKSYEQNEPVLKTVAEETVTYKSTKDIDKAIKEKRKEMEKAAKNLDFLQAAKLRDDIKELTDKKNTI</sequence>
<dbReference type="SMART" id="SM00490">
    <property type="entry name" value="HELICc"/>
    <property type="match status" value="1"/>
</dbReference>
<keyword evidence="6 13" id="KW-0228">DNA excision</keyword>
<dbReference type="PANTHER" id="PTHR24029:SF0">
    <property type="entry name" value="UVRABC SYSTEM PROTEIN B"/>
    <property type="match status" value="1"/>
</dbReference>
<dbReference type="GO" id="GO:0005524">
    <property type="term" value="F:ATP binding"/>
    <property type="evidence" value="ECO:0007669"/>
    <property type="project" value="UniProtKB-UniRule"/>
</dbReference>
<comment type="function">
    <text evidence="13">The UvrABC repair system catalyzes the recognition and processing of DNA lesions. A damage recognition complex composed of 2 UvrA and 2 UvrB subunits scans DNA for abnormalities. Upon binding of the UvrA(2)B(2) complex to a putative damaged site, the DNA wraps around one UvrB monomer. DNA wrap is dependent on ATP binding by UvrB and probably causes local melting of the DNA helix, facilitating insertion of UvrB beta-hairpin between the DNA strands. Then UvrB probes one DNA strand for the presence of a lesion. If a lesion is found the UvrA subunits dissociate and the UvrB-DNA preincision complex is formed. This complex is subsequently bound by UvrC and the second UvrB is released. If no lesion is found, the DNA wraps around the other UvrB subunit that will check the other stand for damage.</text>
</comment>
<evidence type="ECO:0000256" key="1">
    <source>
        <dbReference type="ARBA" id="ARBA00004496"/>
    </source>
</evidence>
<comment type="domain">
    <text evidence="13">The beta-hairpin motif is involved in DNA binding.</text>
</comment>